<gene>
    <name evidence="2" type="ORF">RDB_LOCUS108459</name>
    <name evidence="3" type="ORF">RDB_LOCUS67448</name>
</gene>
<reference evidence="3" key="1">
    <citation type="submission" date="2021-01" db="EMBL/GenBank/DDBJ databases">
        <authorList>
            <person name="Kaushik A."/>
        </authorList>
    </citation>
    <scope>NUCLEOTIDE SEQUENCE</scope>
    <source>
        <strain evidence="3">AG5</strain>
        <strain evidence="2">Type strain: AG8-Rh-89/</strain>
    </source>
</reference>
<comment type="caution">
    <text evidence="3">The sequence shown here is derived from an EMBL/GenBank/DDBJ whole genome shotgun (WGS) entry which is preliminary data.</text>
</comment>
<protein>
    <recommendedName>
        <fullName evidence="1">Ricin B lectin domain-containing protein</fullName>
    </recommendedName>
</protein>
<dbReference type="InterPro" id="IPR000772">
    <property type="entry name" value="Ricin_B_lectin"/>
</dbReference>
<dbReference type="Proteomes" id="UP000663827">
    <property type="component" value="Unassembled WGS sequence"/>
</dbReference>
<dbReference type="InterPro" id="IPR035992">
    <property type="entry name" value="Ricin_B-like_lectins"/>
</dbReference>
<proteinExistence type="predicted"/>
<evidence type="ECO:0000259" key="1">
    <source>
        <dbReference type="Pfam" id="PF14200"/>
    </source>
</evidence>
<name>A0A8H3E0I8_9AGAM</name>
<feature type="domain" description="Ricin B lectin" evidence="1">
    <location>
        <begin position="2"/>
        <end position="70"/>
    </location>
</feature>
<evidence type="ECO:0000313" key="3">
    <source>
        <dbReference type="EMBL" id="CAE7134373.1"/>
    </source>
</evidence>
<dbReference type="SUPFAM" id="SSF50370">
    <property type="entry name" value="Ricin B-like lectins"/>
    <property type="match status" value="1"/>
</dbReference>
<dbReference type="Pfam" id="PF14200">
    <property type="entry name" value="RicinB_lectin_2"/>
    <property type="match status" value="1"/>
</dbReference>
<sequence length="85" mass="9362">MKNLESGLYASVASVDGTCNGGKLHGSKDKCFWLLEQNTDGSVFITVPCTNYVADVDNGNPANGMTVRLWEKSGARQQRWYFEAL</sequence>
<dbReference type="Proteomes" id="UP000663850">
    <property type="component" value="Unassembled WGS sequence"/>
</dbReference>
<organism evidence="3 4">
    <name type="scientific">Rhizoctonia solani</name>
    <dbReference type="NCBI Taxonomy" id="456999"/>
    <lineage>
        <taxon>Eukaryota</taxon>
        <taxon>Fungi</taxon>
        <taxon>Dikarya</taxon>
        <taxon>Basidiomycota</taxon>
        <taxon>Agaricomycotina</taxon>
        <taxon>Agaricomycetes</taxon>
        <taxon>Cantharellales</taxon>
        <taxon>Ceratobasidiaceae</taxon>
        <taxon>Rhizoctonia</taxon>
    </lineage>
</organism>
<dbReference type="AlphaFoldDB" id="A0A8H3E0I8"/>
<dbReference type="PROSITE" id="PS50231">
    <property type="entry name" value="RICIN_B_LECTIN"/>
    <property type="match status" value="1"/>
</dbReference>
<evidence type="ECO:0000313" key="2">
    <source>
        <dbReference type="EMBL" id="CAE6512704.1"/>
    </source>
</evidence>
<dbReference type="EMBL" id="CAJMWZ010005921">
    <property type="protein sequence ID" value="CAE6512704.1"/>
    <property type="molecule type" value="Genomic_DNA"/>
</dbReference>
<dbReference type="Gene3D" id="2.80.10.50">
    <property type="match status" value="1"/>
</dbReference>
<dbReference type="EMBL" id="CAJNJQ010001349">
    <property type="protein sequence ID" value="CAE7134373.1"/>
    <property type="molecule type" value="Genomic_DNA"/>
</dbReference>
<evidence type="ECO:0000313" key="4">
    <source>
        <dbReference type="Proteomes" id="UP000663827"/>
    </source>
</evidence>
<accession>A0A8H3E0I8</accession>